<evidence type="ECO:0000313" key="2">
    <source>
        <dbReference type="Proteomes" id="UP000358159"/>
    </source>
</evidence>
<dbReference type="AlphaFoldDB" id="A0A6A7VL38"/>
<evidence type="ECO:0000313" key="1">
    <source>
        <dbReference type="EMBL" id="MQO55466.1"/>
    </source>
</evidence>
<dbReference type="EMBL" id="VZAZ01000030">
    <property type="protein sequence ID" value="MQO55466.1"/>
    <property type="molecule type" value="Genomic_DNA"/>
</dbReference>
<organism evidence="1 2">
    <name type="scientific">Segatella copri</name>
    <dbReference type="NCBI Taxonomy" id="165179"/>
    <lineage>
        <taxon>Bacteria</taxon>
        <taxon>Pseudomonadati</taxon>
        <taxon>Bacteroidota</taxon>
        <taxon>Bacteroidia</taxon>
        <taxon>Bacteroidales</taxon>
        <taxon>Prevotellaceae</taxon>
        <taxon>Segatella</taxon>
    </lineage>
</organism>
<accession>A0A6A7VL38</accession>
<dbReference type="RefSeq" id="WP_153094024.1">
    <property type="nucleotide sequence ID" value="NZ_VZAK01000083.1"/>
</dbReference>
<name>A0A6A7VL38_9BACT</name>
<comment type="caution">
    <text evidence="1">The sequence shown here is derived from an EMBL/GenBank/DDBJ whole genome shotgun (WGS) entry which is preliminary data.</text>
</comment>
<dbReference type="Proteomes" id="UP000358159">
    <property type="component" value="Unassembled WGS sequence"/>
</dbReference>
<gene>
    <name evidence="1" type="ORF">F7D42_07035</name>
</gene>
<protein>
    <submittedName>
        <fullName evidence="1">Uncharacterized protein</fullName>
    </submittedName>
</protein>
<reference evidence="1 2" key="1">
    <citation type="submission" date="2019-09" db="EMBL/GenBank/DDBJ databases">
        <title>Distinct polysaccharide growth profiles of human intestinal Prevotella copri isolates.</title>
        <authorList>
            <person name="Fehlner-Peach H."/>
            <person name="Magnabosco C."/>
            <person name="Raghavan V."/>
            <person name="Scher J.U."/>
            <person name="Tett A."/>
            <person name="Cox L.M."/>
            <person name="Gottsegen C."/>
            <person name="Watters A."/>
            <person name="Wiltshire- Gordon J.D."/>
            <person name="Segata N."/>
            <person name="Bonneau R."/>
            <person name="Littman D.R."/>
        </authorList>
    </citation>
    <scope>NUCLEOTIDE SEQUENCE [LARGE SCALE GENOMIC DNA]</scope>
    <source>
        <strain evidence="1 2">BVe41219</strain>
    </source>
</reference>
<sequence length="218" mass="25319">MNKMDECSLDGVQLLKIIARKNEDEEAAGRAFRLFVEVFESKINKQVDIIANKNGYDEKVAFEAIQCAFNKVWLYPTFDMSKSHCKNEEKAIVVWLIRIAVSQMYQFAMHGVCAQIKSDEDLSVIENAEDFVDSFHLSYLTPEQKIQYVSCMEKKISALDEKHRIIYLTYKAYQTSGKKLPRKLLEKLRKRLDVTQTTIRVYKKEACETLNDLNLLKA</sequence>
<proteinExistence type="predicted"/>